<feature type="region of interest" description="Disordered" evidence="1">
    <location>
        <begin position="408"/>
        <end position="489"/>
    </location>
</feature>
<keyword evidence="3" id="KW-1185">Reference proteome</keyword>
<name>A0A9Q1GK37_9CARY</name>
<dbReference type="OrthoDB" id="1838564at2759"/>
<proteinExistence type="predicted"/>
<organism evidence="2 3">
    <name type="scientific">Carnegiea gigantea</name>
    <dbReference type="NCBI Taxonomy" id="171969"/>
    <lineage>
        <taxon>Eukaryota</taxon>
        <taxon>Viridiplantae</taxon>
        <taxon>Streptophyta</taxon>
        <taxon>Embryophyta</taxon>
        <taxon>Tracheophyta</taxon>
        <taxon>Spermatophyta</taxon>
        <taxon>Magnoliopsida</taxon>
        <taxon>eudicotyledons</taxon>
        <taxon>Gunneridae</taxon>
        <taxon>Pentapetalae</taxon>
        <taxon>Caryophyllales</taxon>
        <taxon>Cactineae</taxon>
        <taxon>Cactaceae</taxon>
        <taxon>Cactoideae</taxon>
        <taxon>Echinocereeae</taxon>
        <taxon>Carnegiea</taxon>
    </lineage>
</organism>
<evidence type="ECO:0000313" key="2">
    <source>
        <dbReference type="EMBL" id="KAJ8420669.1"/>
    </source>
</evidence>
<feature type="region of interest" description="Disordered" evidence="1">
    <location>
        <begin position="71"/>
        <end position="102"/>
    </location>
</feature>
<feature type="region of interest" description="Disordered" evidence="1">
    <location>
        <begin position="146"/>
        <end position="167"/>
    </location>
</feature>
<accession>A0A9Q1GK37</accession>
<protein>
    <submittedName>
        <fullName evidence="2">Uncharacterized protein</fullName>
    </submittedName>
</protein>
<feature type="region of interest" description="Disordered" evidence="1">
    <location>
        <begin position="372"/>
        <end position="391"/>
    </location>
</feature>
<comment type="caution">
    <text evidence="2">The sequence shown here is derived from an EMBL/GenBank/DDBJ whole genome shotgun (WGS) entry which is preliminary data.</text>
</comment>
<dbReference type="PANTHER" id="PTHR33240:SF17">
    <property type="entry name" value="EUKARYOTIC PEPTIDE CHAIN RELEASE FACTOR GTP-BINDING SUBUNIT-LIKE"/>
    <property type="match status" value="1"/>
</dbReference>
<evidence type="ECO:0000256" key="1">
    <source>
        <dbReference type="SAM" id="MobiDB-lite"/>
    </source>
</evidence>
<sequence length="489" mass="52731">MSTIADAITRQVSEQVKRVMEVVGPAKPPLPLEYPLVHEGEPSHRPEGIPSLRPMECSREVARLDRSDRFPTRRRRGHAAVEPVGRSARGTTAVSTTASTPYATHSRRTVWLEEQEQTSQPGHPMLRRPPPMAVPPDLRMPGSIVNSTSRAGIPRPNALAPPPPRDEECSTEVVATIAAWKAQLRSAQQVHIVEQGPCLTAPTMVFGGKDAPRFASPQNDPLVVEMKIASAIVRRIRVDTGSFVDIITWDCLKRVAHPGRDIILTVNPILGFRGQEVNPTEMIRLPVRFGDKTKFKSLEIDFLLTYPRPVTDYMSGSPLSSCSSSLDAPASASKGLVALSSVASPSDEGGINSTSSGSRPFAADRLRLFTKHRPQNTSCPQIRPQGLARPYGGIQGCRSGLAGSLAPWLGPHQRRPSPADAAALSSQSRGPLGPPVASHSVSGIGRRAPLAPALRDSLHPLGQRPQPWLSPPRTPLGGPKSQRPPSPRI</sequence>
<reference evidence="2" key="1">
    <citation type="submission" date="2022-04" db="EMBL/GenBank/DDBJ databases">
        <title>Carnegiea gigantea Genome sequencing and assembly v2.</title>
        <authorList>
            <person name="Copetti D."/>
            <person name="Sanderson M.J."/>
            <person name="Burquez A."/>
            <person name="Wojciechowski M.F."/>
        </authorList>
    </citation>
    <scope>NUCLEOTIDE SEQUENCE</scope>
    <source>
        <strain evidence="2">SGP5-SGP5p</strain>
        <tissue evidence="2">Aerial part</tissue>
    </source>
</reference>
<dbReference type="AlphaFoldDB" id="A0A9Q1GK37"/>
<dbReference type="PANTHER" id="PTHR33240">
    <property type="entry name" value="OS08G0508500 PROTEIN"/>
    <property type="match status" value="1"/>
</dbReference>
<gene>
    <name evidence="2" type="ORF">Cgig2_025353</name>
</gene>
<dbReference type="Proteomes" id="UP001153076">
    <property type="component" value="Unassembled WGS sequence"/>
</dbReference>
<feature type="compositionally biased region" description="Polar residues" evidence="1">
    <location>
        <begin position="89"/>
        <end position="102"/>
    </location>
</feature>
<dbReference type="EMBL" id="JAKOGI010003235">
    <property type="protein sequence ID" value="KAJ8420669.1"/>
    <property type="molecule type" value="Genomic_DNA"/>
</dbReference>
<evidence type="ECO:0000313" key="3">
    <source>
        <dbReference type="Proteomes" id="UP001153076"/>
    </source>
</evidence>